<feature type="region of interest" description="Disordered" evidence="6">
    <location>
        <begin position="458"/>
        <end position="499"/>
    </location>
</feature>
<feature type="compositionally biased region" description="Low complexity" evidence="6">
    <location>
        <begin position="1140"/>
        <end position="1169"/>
    </location>
</feature>
<sequence length="1261" mass="138602">MNFKSGPNLHSISPPSTPKSKLIALRTSSPHPSEPESGEGESDSGAEQPHITPTAVNVHRKESLFGELLNRRHTQRVKGKRREKVKMVGHHLHSAFRSWFKDTEDDGSPLLPGALSKKYNVLPHVLGQGSFAVVKSCVEKSTGTERALKIIAKKPLKENSEKMLQEEIHILGKVEHPHVIKMWDLYETKEGVFIVTDLCRGGELFDRLVEKVFYNELDARHIVRQIFEGVAYLHKQDIIHRDLKPENILLREKKEPSDIVISDFGLSKFIPDEGLLMTACGSPQYVAPEVLLGKGYGPPVDIWSAGVIAYCLLAGYTPFYGEDQPTLFQQIIGMKVEFEPKYWGEVSDSAKEFVLKCLCPAEKRFTPEQALKHPWLADLPDLHEDTPHEHRGCCLKESAKRNLTAKEKFGRAVTAVETVSYLQKLHHLRQQHSKDIPEEKLHSLIKVATNISLHKRGDSLLHSPTHEGAAADRDVSTATLTPSSSVVPTPEGSQIQMADPEEIASKSTAAKGAGRDAPFCIAGGTAPTSRRGGTAAVAAAAEATAHGENPAGNSEGHPIADDGAKSGQSSPARSTSGLSDQTMTPGRRAASKKPEKKDATLDTLLDQYKSAQLPSSARVDPTAEMQEKPEMTISKVWQYIPFFINQGISITSAIASHAVYGPPKKSWGIEMSVFTRIMRDSAQYTQFATIAGMQSFFELSSFLPVPKDGLITPVSFRVKKRNLRGLLAEVDAQEDGKRELTGEWVVGKQTWRRLQSDWRSGKSREKERVILYIHGGAYFIMSAVTHRPLTIALSKYTECRIFGINYRLAPDCKFPGPLHDVVSSWFRLTEDLGIPPSNIVIGADSAGGGLAFALMYYLRDNGYDLPSGAILFSPWVDLTMSCDSWETNSAFDYLPMPVSGNHMNPVAAYLGDNIEKYITHPYASPLFGDMRGLPPLLIQCGDAEVLRDEGTLLAHKASKSGVAVRHELYEDCVHVFQAFLFLDASRKALQSARHFVRTALDKRDKRKSIQRDTSRQTVDSEMRAGMVNERGESVEPRTGEKAGSYKVERGTESDSETAGQQGQRERSGRTKEEEAEWAEFDEAARRAASAAQPANVAKKALGVEAEAQRAQSDAAGPANGSRSADMQRSQSDRTGHSAKSNTSNGSGHSHSRSTGHGQATSAQSSHTTSNAPRHSDKHRRNLSNSLQSMSLTAARDRAEAGMRYQQSAGAPALGNFHDPLPSAAHPRMRRTASNVAIDDIVQSFENDPSSLRTRVFTPDDR</sequence>
<dbReference type="STRING" id="401625.A0A0P1BFQ0"/>
<dbReference type="Gene3D" id="1.10.510.10">
    <property type="entry name" value="Transferase(Phosphotransferase) domain 1"/>
    <property type="match status" value="1"/>
</dbReference>
<dbReference type="PROSITE" id="PS50011">
    <property type="entry name" value="PROTEIN_KINASE_DOM"/>
    <property type="match status" value="1"/>
</dbReference>
<keyword evidence="9" id="KW-1185">Reference proteome</keyword>
<dbReference type="PROSITE" id="PS00107">
    <property type="entry name" value="PROTEIN_KINASE_ATP"/>
    <property type="match status" value="1"/>
</dbReference>
<keyword evidence="2 5" id="KW-0547">Nucleotide-binding</keyword>
<feature type="compositionally biased region" description="Basic and acidic residues" evidence="6">
    <location>
        <begin position="1001"/>
        <end position="1022"/>
    </location>
</feature>
<dbReference type="InterPro" id="IPR017441">
    <property type="entry name" value="Protein_kinase_ATP_BS"/>
</dbReference>
<keyword evidence="3" id="KW-0378">Hydrolase</keyword>
<dbReference type="InterPro" id="IPR011009">
    <property type="entry name" value="Kinase-like_dom_sf"/>
</dbReference>
<organism evidence="8 9">
    <name type="scientific">Ceraceosorus bombacis</name>
    <dbReference type="NCBI Taxonomy" id="401625"/>
    <lineage>
        <taxon>Eukaryota</taxon>
        <taxon>Fungi</taxon>
        <taxon>Dikarya</taxon>
        <taxon>Basidiomycota</taxon>
        <taxon>Ustilaginomycotina</taxon>
        <taxon>Exobasidiomycetes</taxon>
        <taxon>Ceraceosorales</taxon>
        <taxon>Ceraceosoraceae</taxon>
        <taxon>Ceraceosorus</taxon>
    </lineage>
</organism>
<evidence type="ECO:0000256" key="5">
    <source>
        <dbReference type="PROSITE-ProRule" id="PRU10141"/>
    </source>
</evidence>
<dbReference type="GO" id="GO:0004672">
    <property type="term" value="F:protein kinase activity"/>
    <property type="evidence" value="ECO:0007669"/>
    <property type="project" value="InterPro"/>
</dbReference>
<feature type="region of interest" description="Disordered" evidence="6">
    <location>
        <begin position="1001"/>
        <end position="1228"/>
    </location>
</feature>
<feature type="compositionally biased region" description="Polar residues" evidence="6">
    <location>
        <begin position="476"/>
        <end position="496"/>
    </location>
</feature>
<dbReference type="AlphaFoldDB" id="A0A0P1BFQ0"/>
<name>A0A0P1BFQ0_9BASI</name>
<dbReference type="CDD" id="cd05117">
    <property type="entry name" value="STKc_CAMK"/>
    <property type="match status" value="1"/>
</dbReference>
<reference evidence="8 9" key="1">
    <citation type="submission" date="2014-09" db="EMBL/GenBank/DDBJ databases">
        <authorList>
            <person name="Magalhaes I.L.F."/>
            <person name="Oliveira U."/>
            <person name="Santos F.R."/>
            <person name="Vidigal T.H.D.A."/>
            <person name="Brescovit A.D."/>
            <person name="Santos A.J."/>
        </authorList>
    </citation>
    <scope>NUCLEOTIDE SEQUENCE [LARGE SCALE GENOMIC DNA]</scope>
</reference>
<evidence type="ECO:0000256" key="2">
    <source>
        <dbReference type="ARBA" id="ARBA00022741"/>
    </source>
</evidence>
<dbReference type="FunFam" id="3.30.200.20:FF:000762">
    <property type="entry name" value="Related to calmodulin-dependent protein kinase"/>
    <property type="match status" value="1"/>
</dbReference>
<dbReference type="FunFam" id="1.10.510.10:FF:000571">
    <property type="entry name" value="Maternal embryonic leucine zipper kinase"/>
    <property type="match status" value="1"/>
</dbReference>
<feature type="domain" description="Protein kinase" evidence="7">
    <location>
        <begin position="120"/>
        <end position="376"/>
    </location>
</feature>
<feature type="compositionally biased region" description="Basic and acidic residues" evidence="6">
    <location>
        <begin position="1063"/>
        <end position="1072"/>
    </location>
</feature>
<comment type="similarity">
    <text evidence="1">Belongs to the 'GDXG' lipolytic enzyme family.</text>
</comment>
<keyword evidence="4 5" id="KW-0067">ATP-binding</keyword>
<evidence type="ECO:0000259" key="7">
    <source>
        <dbReference type="PROSITE" id="PS50011"/>
    </source>
</evidence>
<evidence type="ECO:0000256" key="1">
    <source>
        <dbReference type="ARBA" id="ARBA00010515"/>
    </source>
</evidence>
<dbReference type="Gene3D" id="3.40.50.1820">
    <property type="entry name" value="alpha/beta hydrolase"/>
    <property type="match status" value="1"/>
</dbReference>
<dbReference type="OrthoDB" id="408631at2759"/>
<dbReference type="InterPro" id="IPR013094">
    <property type="entry name" value="AB_hydrolase_3"/>
</dbReference>
<dbReference type="EMBL" id="CCYA01000252">
    <property type="protein sequence ID" value="CEH15067.1"/>
    <property type="molecule type" value="Genomic_DNA"/>
</dbReference>
<dbReference type="Pfam" id="PF07859">
    <property type="entry name" value="Abhydrolase_3"/>
    <property type="match status" value="1"/>
</dbReference>
<keyword evidence="8" id="KW-0418">Kinase</keyword>
<dbReference type="FunFam" id="3.40.50.1820:FF:000252">
    <property type="entry name" value="Related to calmodulin-dependent protein kinase"/>
    <property type="match status" value="1"/>
</dbReference>
<feature type="compositionally biased region" description="Low complexity" evidence="6">
    <location>
        <begin position="534"/>
        <end position="544"/>
    </location>
</feature>
<dbReference type="Gene3D" id="3.30.200.20">
    <property type="entry name" value="Phosphorylase Kinase, domain 1"/>
    <property type="match status" value="1"/>
</dbReference>
<protein>
    <submittedName>
        <fullName evidence="8">Related to calmodulin-dependent protein kinase</fullName>
    </submittedName>
</protein>
<feature type="region of interest" description="Disordered" evidence="6">
    <location>
        <begin position="522"/>
        <end position="598"/>
    </location>
</feature>
<feature type="compositionally biased region" description="Polar residues" evidence="6">
    <location>
        <begin position="1120"/>
        <end position="1129"/>
    </location>
</feature>
<dbReference type="PROSITE" id="PS01173">
    <property type="entry name" value="LIPASE_GDXG_HIS"/>
    <property type="match status" value="1"/>
</dbReference>
<evidence type="ECO:0000256" key="6">
    <source>
        <dbReference type="SAM" id="MobiDB-lite"/>
    </source>
</evidence>
<evidence type="ECO:0000313" key="8">
    <source>
        <dbReference type="EMBL" id="CEH15067.1"/>
    </source>
</evidence>
<feature type="compositionally biased region" description="Polar residues" evidence="6">
    <location>
        <begin position="1182"/>
        <end position="1191"/>
    </location>
</feature>
<keyword evidence="8" id="KW-0808">Transferase</keyword>
<dbReference type="GO" id="GO:0005524">
    <property type="term" value="F:ATP binding"/>
    <property type="evidence" value="ECO:0007669"/>
    <property type="project" value="UniProtKB-UniRule"/>
</dbReference>
<dbReference type="InterPro" id="IPR029058">
    <property type="entry name" value="AB_hydrolase_fold"/>
</dbReference>
<feature type="binding site" evidence="5">
    <location>
        <position position="154"/>
    </location>
    <ligand>
        <name>ATP</name>
        <dbReference type="ChEBI" id="CHEBI:30616"/>
    </ligand>
</feature>
<dbReference type="GO" id="GO:0016787">
    <property type="term" value="F:hydrolase activity"/>
    <property type="evidence" value="ECO:0007669"/>
    <property type="project" value="UniProtKB-KW"/>
</dbReference>
<dbReference type="PANTHER" id="PTHR24347">
    <property type="entry name" value="SERINE/THREONINE-PROTEIN KINASE"/>
    <property type="match status" value="1"/>
</dbReference>
<feature type="region of interest" description="Disordered" evidence="6">
    <location>
        <begin position="1"/>
        <end position="55"/>
    </location>
</feature>
<dbReference type="InterPro" id="IPR000719">
    <property type="entry name" value="Prot_kinase_dom"/>
</dbReference>
<proteinExistence type="inferred from homology"/>
<feature type="compositionally biased region" description="Low complexity" evidence="6">
    <location>
        <begin position="1086"/>
        <end position="1100"/>
    </location>
</feature>
<dbReference type="SMART" id="SM00220">
    <property type="entry name" value="S_TKc"/>
    <property type="match status" value="1"/>
</dbReference>
<dbReference type="PROSITE" id="PS00108">
    <property type="entry name" value="PROTEIN_KINASE_ST"/>
    <property type="match status" value="1"/>
</dbReference>
<feature type="compositionally biased region" description="Basic and acidic residues" evidence="6">
    <location>
        <begin position="1029"/>
        <end position="1040"/>
    </location>
</feature>
<dbReference type="Proteomes" id="UP000054845">
    <property type="component" value="Unassembled WGS sequence"/>
</dbReference>
<evidence type="ECO:0000256" key="4">
    <source>
        <dbReference type="ARBA" id="ARBA00022840"/>
    </source>
</evidence>
<feature type="compositionally biased region" description="Polar residues" evidence="6">
    <location>
        <begin position="566"/>
        <end position="584"/>
    </location>
</feature>
<accession>A0A0P1BFQ0</accession>
<evidence type="ECO:0000313" key="9">
    <source>
        <dbReference type="Proteomes" id="UP000054845"/>
    </source>
</evidence>
<dbReference type="Pfam" id="PF00069">
    <property type="entry name" value="Pkinase"/>
    <property type="match status" value="1"/>
</dbReference>
<evidence type="ECO:0000256" key="3">
    <source>
        <dbReference type="ARBA" id="ARBA00022801"/>
    </source>
</evidence>
<dbReference type="SUPFAM" id="SSF56112">
    <property type="entry name" value="Protein kinase-like (PK-like)"/>
    <property type="match status" value="1"/>
</dbReference>
<dbReference type="SUPFAM" id="SSF53474">
    <property type="entry name" value="alpha/beta-Hydrolases"/>
    <property type="match status" value="1"/>
</dbReference>
<dbReference type="InterPro" id="IPR002168">
    <property type="entry name" value="Lipase_GDXG_HIS_AS"/>
</dbReference>
<dbReference type="InterPro" id="IPR008271">
    <property type="entry name" value="Ser/Thr_kinase_AS"/>
</dbReference>